<dbReference type="EMBL" id="JAEACU010000009">
    <property type="protein sequence ID" value="KAH7518824.1"/>
    <property type="molecule type" value="Genomic_DNA"/>
</dbReference>
<evidence type="ECO:0000259" key="1">
    <source>
        <dbReference type="Pfam" id="PF23622"/>
    </source>
</evidence>
<dbReference type="Gene3D" id="3.80.10.10">
    <property type="entry name" value="Ribonuclease Inhibitor"/>
    <property type="match status" value="1"/>
</dbReference>
<proteinExistence type="predicted"/>
<gene>
    <name evidence="2" type="ORF">FEM48_Zijuj09G0212200</name>
</gene>
<reference evidence="2" key="1">
    <citation type="journal article" date="2021" name="Front. Plant Sci.">
        <title>Chromosome-Scale Genome Assembly for Chinese Sour Jujube and Insights Into Its Genome Evolution and Domestication Signature.</title>
        <authorList>
            <person name="Shen L.-Y."/>
            <person name="Luo H."/>
            <person name="Wang X.-L."/>
            <person name="Wang X.-M."/>
            <person name="Qiu X.-J."/>
            <person name="Liu H."/>
            <person name="Zhou S.-S."/>
            <person name="Jia K.-H."/>
            <person name="Nie S."/>
            <person name="Bao Y.-T."/>
            <person name="Zhang R.-G."/>
            <person name="Yun Q.-Z."/>
            <person name="Chai Y.-H."/>
            <person name="Lu J.-Y."/>
            <person name="Li Y."/>
            <person name="Zhao S.-W."/>
            <person name="Mao J.-F."/>
            <person name="Jia S.-G."/>
            <person name="Mao Y.-M."/>
        </authorList>
    </citation>
    <scope>NUCLEOTIDE SEQUENCE</scope>
    <source>
        <strain evidence="2">AT0</strain>
        <tissue evidence="2">Leaf</tissue>
    </source>
</reference>
<dbReference type="AlphaFoldDB" id="A0A978UVC4"/>
<dbReference type="InterPro" id="IPR053772">
    <property type="entry name" value="At1g61320/At1g61330-like"/>
</dbReference>
<comment type="caution">
    <text evidence="2">The sequence shown here is derived from an EMBL/GenBank/DDBJ whole genome shotgun (WGS) entry which is preliminary data.</text>
</comment>
<name>A0A978UVC4_ZIZJJ</name>
<dbReference type="Pfam" id="PF23622">
    <property type="entry name" value="LRR_At1g61320_AtMIF1"/>
    <property type="match status" value="1"/>
</dbReference>
<organism evidence="2 3">
    <name type="scientific">Ziziphus jujuba var. spinosa</name>
    <dbReference type="NCBI Taxonomy" id="714518"/>
    <lineage>
        <taxon>Eukaryota</taxon>
        <taxon>Viridiplantae</taxon>
        <taxon>Streptophyta</taxon>
        <taxon>Embryophyta</taxon>
        <taxon>Tracheophyta</taxon>
        <taxon>Spermatophyta</taxon>
        <taxon>Magnoliopsida</taxon>
        <taxon>eudicotyledons</taxon>
        <taxon>Gunneridae</taxon>
        <taxon>Pentapetalae</taxon>
        <taxon>rosids</taxon>
        <taxon>fabids</taxon>
        <taxon>Rosales</taxon>
        <taxon>Rhamnaceae</taxon>
        <taxon>Paliureae</taxon>
        <taxon>Ziziphus</taxon>
    </lineage>
</organism>
<feature type="domain" description="At1g61320/AtMIF1 LRR" evidence="1">
    <location>
        <begin position="14"/>
        <end position="263"/>
    </location>
</feature>
<accession>A0A978UVC4</accession>
<dbReference type="Proteomes" id="UP000813462">
    <property type="component" value="Unassembled WGS sequence"/>
</dbReference>
<dbReference type="InterPro" id="IPR032675">
    <property type="entry name" value="LRR_dom_sf"/>
</dbReference>
<dbReference type="InterPro" id="IPR055357">
    <property type="entry name" value="LRR_At1g61320_AtMIF1"/>
</dbReference>
<evidence type="ECO:0000313" key="3">
    <source>
        <dbReference type="Proteomes" id="UP000813462"/>
    </source>
</evidence>
<dbReference type="PANTHER" id="PTHR34145:SF68">
    <property type="entry name" value="FBD DOMAIN-CONTAINING PROTEIN"/>
    <property type="match status" value="1"/>
</dbReference>
<evidence type="ECO:0000313" key="2">
    <source>
        <dbReference type="EMBL" id="KAH7518824.1"/>
    </source>
</evidence>
<protein>
    <recommendedName>
        <fullName evidence="1">At1g61320/AtMIF1 LRR domain-containing protein</fullName>
    </recommendedName>
</protein>
<sequence length="398" mass="45303">MDRVNSVVNQHVGEIDSFCVFLEKLIVPDSPKLVSLRVCGQSVALESLIITKCEKLKKVEICEVNLVTLYIEGDIETRNFILRDVPKLVHLSVHFNKCDSNFTWLFSCCLSQLVTLTMVDFTRGNKYDEDGAYPTLPNLKHLSLSLCIDDEEDGGLSNLRLLIEAFPNLETLVLHAPNYYSDLENRPIVMAGKAPKCPPKFLKEVEIVEYSSEFGDFELVMYLIQNTVALEKIIINCKHDSRPRIEKNIEQLFEEEEIARSHAMSQLQREIPSTIEFVSLDSVCVSGKDIEYLFCNAPVLENLTVRDSPELGNKYDEDGAYPTLPNLKHLTLSLCIDDEEDGELDNTVALEKIVINCKYDNGPRTKNMEQLFDEEEVARRHAMSRLQKEIPSTIEFVC</sequence>
<dbReference type="SUPFAM" id="SSF52058">
    <property type="entry name" value="L domain-like"/>
    <property type="match status" value="1"/>
</dbReference>
<dbReference type="PANTHER" id="PTHR34145">
    <property type="entry name" value="OS02G0105600 PROTEIN"/>
    <property type="match status" value="1"/>
</dbReference>